<dbReference type="PANTHER" id="PTHR14226">
    <property type="entry name" value="NEUROPATHY TARGET ESTERASE/SWISS CHEESE D.MELANOGASTER"/>
    <property type="match status" value="1"/>
</dbReference>
<feature type="domain" description="PNPLA" evidence="6">
    <location>
        <begin position="37"/>
        <end position="254"/>
    </location>
</feature>
<dbReference type="RefSeq" id="WP_345364997.1">
    <property type="nucleotide sequence ID" value="NZ_BAABHJ010000037.1"/>
</dbReference>
<feature type="short sequence motif" description="DGA/G" evidence="4">
    <location>
        <begin position="241"/>
        <end position="243"/>
    </location>
</feature>
<feature type="short sequence motif" description="GXGXXG" evidence="4">
    <location>
        <begin position="41"/>
        <end position="46"/>
    </location>
</feature>
<feature type="active site" description="Nucleophile" evidence="4">
    <location>
        <position position="74"/>
    </location>
</feature>
<feature type="compositionally biased region" description="Basic and acidic residues" evidence="5">
    <location>
        <begin position="9"/>
        <end position="30"/>
    </location>
</feature>
<feature type="short sequence motif" description="GXSXG" evidence="4">
    <location>
        <begin position="72"/>
        <end position="76"/>
    </location>
</feature>
<dbReference type="PANTHER" id="PTHR14226:SF57">
    <property type="entry name" value="BLR7027 PROTEIN"/>
    <property type="match status" value="1"/>
</dbReference>
<gene>
    <name evidence="7" type="ORF">GCM10023195_74360</name>
</gene>
<reference evidence="8" key="1">
    <citation type="journal article" date="2019" name="Int. J. Syst. Evol. Microbiol.">
        <title>The Global Catalogue of Microorganisms (GCM) 10K type strain sequencing project: providing services to taxonomists for standard genome sequencing and annotation.</title>
        <authorList>
            <consortium name="The Broad Institute Genomics Platform"/>
            <consortium name="The Broad Institute Genome Sequencing Center for Infectious Disease"/>
            <person name="Wu L."/>
            <person name="Ma J."/>
        </authorList>
    </citation>
    <scope>NUCLEOTIDE SEQUENCE [LARGE SCALE GENOMIC DNA]</scope>
    <source>
        <strain evidence="8">JCM 17938</strain>
    </source>
</reference>
<proteinExistence type="predicted"/>
<evidence type="ECO:0000259" key="6">
    <source>
        <dbReference type="PROSITE" id="PS51635"/>
    </source>
</evidence>
<name>A0ABP8TWQ7_9ACTN</name>
<evidence type="ECO:0000256" key="1">
    <source>
        <dbReference type="ARBA" id="ARBA00022801"/>
    </source>
</evidence>
<feature type="active site" description="Proton acceptor" evidence="4">
    <location>
        <position position="241"/>
    </location>
</feature>
<keyword evidence="2 4" id="KW-0442">Lipid degradation</keyword>
<dbReference type="InterPro" id="IPR016035">
    <property type="entry name" value="Acyl_Trfase/lysoPLipase"/>
</dbReference>
<feature type="region of interest" description="Disordered" evidence="5">
    <location>
        <begin position="1"/>
        <end position="36"/>
    </location>
</feature>
<accession>A0ABP8TWQ7</accession>
<evidence type="ECO:0000256" key="2">
    <source>
        <dbReference type="ARBA" id="ARBA00022963"/>
    </source>
</evidence>
<keyword evidence="3 4" id="KW-0443">Lipid metabolism</keyword>
<dbReference type="SUPFAM" id="SSF52151">
    <property type="entry name" value="FabD/lysophospholipase-like"/>
    <property type="match status" value="1"/>
</dbReference>
<dbReference type="EMBL" id="BAABHJ010000037">
    <property type="protein sequence ID" value="GAA4616708.1"/>
    <property type="molecule type" value="Genomic_DNA"/>
</dbReference>
<keyword evidence="1 4" id="KW-0378">Hydrolase</keyword>
<keyword evidence="8" id="KW-1185">Reference proteome</keyword>
<organism evidence="7 8">
    <name type="scientific">Actinoallomurus liliacearum</name>
    <dbReference type="NCBI Taxonomy" id="1080073"/>
    <lineage>
        <taxon>Bacteria</taxon>
        <taxon>Bacillati</taxon>
        <taxon>Actinomycetota</taxon>
        <taxon>Actinomycetes</taxon>
        <taxon>Streptosporangiales</taxon>
        <taxon>Thermomonosporaceae</taxon>
        <taxon>Actinoallomurus</taxon>
    </lineage>
</organism>
<comment type="caution">
    <text evidence="7">The sequence shown here is derived from an EMBL/GenBank/DDBJ whole genome shotgun (WGS) entry which is preliminary data.</text>
</comment>
<dbReference type="Gene3D" id="3.40.1090.10">
    <property type="entry name" value="Cytosolic phospholipase A2 catalytic domain"/>
    <property type="match status" value="1"/>
</dbReference>
<evidence type="ECO:0000256" key="3">
    <source>
        <dbReference type="ARBA" id="ARBA00023098"/>
    </source>
</evidence>
<evidence type="ECO:0000313" key="8">
    <source>
        <dbReference type="Proteomes" id="UP001500212"/>
    </source>
</evidence>
<dbReference type="PROSITE" id="PS51635">
    <property type="entry name" value="PNPLA"/>
    <property type="match status" value="1"/>
</dbReference>
<dbReference type="InterPro" id="IPR002641">
    <property type="entry name" value="PNPLA_dom"/>
</dbReference>
<protein>
    <submittedName>
        <fullName evidence="7">Patatin-like phospholipase family protein</fullName>
    </submittedName>
</protein>
<evidence type="ECO:0000256" key="5">
    <source>
        <dbReference type="SAM" id="MobiDB-lite"/>
    </source>
</evidence>
<evidence type="ECO:0000313" key="7">
    <source>
        <dbReference type="EMBL" id="GAA4616708.1"/>
    </source>
</evidence>
<dbReference type="InterPro" id="IPR050301">
    <property type="entry name" value="NTE"/>
</dbReference>
<sequence>MTETAQRARQQEHREEQRERPQQRGRREEPSDGSVGVVLAGAGARGAYEAGVMSVLLPELDNRGYRPSVFVGTSAGAINAALFASLAHLDAAEAAERALSMWRSVRRGMVFRPILPTLPFAAMRYLLRLGNLPIPMTGGLLDTRPLGTALARMLNWRDLHKNLRTGAVKAVAVTATASHTGRTQIFIESPNVRTPENDLIRAVDYLDAHLMPDHIMASAAIPVLFPPVRIKTEETDGWYIDGGVRLNAPIEPAIDLGVERVVVIATDPGKRLDKPIGDHAGMPPTVQDTFAQLLNGALVDYMLEDLNTLRDINQLVRAGATNVMSRATGRKYRVIDCLFAGPAPGDVDELGQLANTVLSTAMAGVRGLQHPELRLLSALIGPTTSRGELMSYLLFEPEFIDQAIELGRRDALRILEPLKEKDGDIWALCD</sequence>
<dbReference type="Proteomes" id="UP001500212">
    <property type="component" value="Unassembled WGS sequence"/>
</dbReference>
<evidence type="ECO:0000256" key="4">
    <source>
        <dbReference type="PROSITE-ProRule" id="PRU01161"/>
    </source>
</evidence>
<dbReference type="Pfam" id="PF01734">
    <property type="entry name" value="Patatin"/>
    <property type="match status" value="1"/>
</dbReference>